<dbReference type="Proteomes" id="UP000005695">
    <property type="component" value="Unassembled WGS sequence"/>
</dbReference>
<evidence type="ECO:0000313" key="1">
    <source>
        <dbReference type="EMBL" id="EAT15546.1"/>
    </source>
</evidence>
<reference evidence="1" key="1">
    <citation type="submission" date="2006-05" db="EMBL/GenBank/DDBJ databases">
        <title>Annotation of the draft genome assembly of Desulfuromonas acetoxidans DSM 684.</title>
        <authorList>
            <consortium name="US DOE Joint Genome Institute (JGI-ORNL)"/>
            <person name="Larimer F."/>
            <person name="Land M."/>
            <person name="Hauser L."/>
        </authorList>
    </citation>
    <scope>NUCLEOTIDE SEQUENCE [LARGE SCALE GENOMIC DNA]</scope>
    <source>
        <strain evidence="1">DSM 684</strain>
    </source>
</reference>
<dbReference type="EMBL" id="AAEW02000009">
    <property type="protein sequence ID" value="EAT15546.1"/>
    <property type="molecule type" value="Genomic_DNA"/>
</dbReference>
<keyword evidence="2" id="KW-1185">Reference proteome</keyword>
<protein>
    <submittedName>
        <fullName evidence="1">Uncharacterized protein</fullName>
    </submittedName>
</protein>
<reference evidence="1" key="2">
    <citation type="submission" date="2006-05" db="EMBL/GenBank/DDBJ databases">
        <title>Sequencing of the draft genome and assembly of Desulfuromonas acetoxidans DSM 684.</title>
        <authorList>
            <consortium name="US DOE Joint Genome Institute (JGI-PGF)"/>
            <person name="Copeland A."/>
            <person name="Lucas S."/>
            <person name="Lapidus A."/>
            <person name="Barry K."/>
            <person name="Detter J.C."/>
            <person name="Glavina del Rio T."/>
            <person name="Hammon N."/>
            <person name="Israni S."/>
            <person name="Dalin E."/>
            <person name="Tice H."/>
            <person name="Bruce D."/>
            <person name="Pitluck S."/>
            <person name="Richardson P."/>
        </authorList>
    </citation>
    <scope>NUCLEOTIDE SEQUENCE [LARGE SCALE GENOMIC DNA]</scope>
    <source>
        <strain evidence="1">DSM 684</strain>
    </source>
</reference>
<proteinExistence type="predicted"/>
<dbReference type="AlphaFoldDB" id="Q1JZM1"/>
<sequence>MKGVIMVPESVQRAWQALDEKKKLKISRGLAKRQPQIFAHWVEAAGLRSFRQESLLNRKAGTASRFDGALFKAAQGALAADVLVAYFTELDPEVNEEYLAMLKGAGNEEEATRIGIYVQLATEYKEWPLLDLYLATALWMGEIDESELDTIKNQATEA</sequence>
<accession>Q1JZM1</accession>
<organism evidence="1 2">
    <name type="scientific">Desulfuromonas acetoxidans (strain DSM 684 / 11070)</name>
    <dbReference type="NCBI Taxonomy" id="281689"/>
    <lineage>
        <taxon>Bacteria</taxon>
        <taxon>Pseudomonadati</taxon>
        <taxon>Thermodesulfobacteriota</taxon>
        <taxon>Desulfuromonadia</taxon>
        <taxon>Desulfuromonadales</taxon>
        <taxon>Desulfuromonadaceae</taxon>
        <taxon>Desulfuromonas</taxon>
    </lineage>
</organism>
<evidence type="ECO:0000313" key="2">
    <source>
        <dbReference type="Proteomes" id="UP000005695"/>
    </source>
</evidence>
<name>Q1JZM1_DESA6</name>
<comment type="caution">
    <text evidence="1">The sequence shown here is derived from an EMBL/GenBank/DDBJ whole genome shotgun (WGS) entry which is preliminary data.</text>
</comment>
<gene>
    <name evidence="1" type="ORF">Dace_1408</name>
</gene>